<dbReference type="AlphaFoldDB" id="A0AAN9N8U1"/>
<feature type="compositionally biased region" description="Basic residues" evidence="1">
    <location>
        <begin position="150"/>
        <end position="163"/>
    </location>
</feature>
<dbReference type="Proteomes" id="UP001374584">
    <property type="component" value="Unassembled WGS sequence"/>
</dbReference>
<comment type="caution">
    <text evidence="2">The sequence shown here is derived from an EMBL/GenBank/DDBJ whole genome shotgun (WGS) entry which is preliminary data.</text>
</comment>
<dbReference type="EMBL" id="JAYMYR010000004">
    <property type="protein sequence ID" value="KAK7368547.1"/>
    <property type="molecule type" value="Genomic_DNA"/>
</dbReference>
<gene>
    <name evidence="2" type="ORF">VNO80_10574</name>
</gene>
<name>A0AAN9N8U1_PHACN</name>
<evidence type="ECO:0000313" key="3">
    <source>
        <dbReference type="Proteomes" id="UP001374584"/>
    </source>
</evidence>
<reference evidence="2 3" key="1">
    <citation type="submission" date="2024-01" db="EMBL/GenBank/DDBJ databases">
        <title>The genomes of 5 underutilized Papilionoideae crops provide insights into root nodulation and disease resistanc.</title>
        <authorList>
            <person name="Jiang F."/>
        </authorList>
    </citation>
    <scope>NUCLEOTIDE SEQUENCE [LARGE SCALE GENOMIC DNA]</scope>
    <source>
        <strain evidence="2">JINMINGXINNONG_FW02</strain>
        <tissue evidence="2">Leaves</tissue>
    </source>
</reference>
<feature type="compositionally biased region" description="Basic residues" evidence="1">
    <location>
        <begin position="97"/>
        <end position="110"/>
    </location>
</feature>
<feature type="compositionally biased region" description="Basic and acidic residues" evidence="1">
    <location>
        <begin position="175"/>
        <end position="186"/>
    </location>
</feature>
<evidence type="ECO:0000256" key="1">
    <source>
        <dbReference type="SAM" id="MobiDB-lite"/>
    </source>
</evidence>
<feature type="compositionally biased region" description="Polar residues" evidence="1">
    <location>
        <begin position="111"/>
        <end position="128"/>
    </location>
</feature>
<accession>A0AAN9N8U1</accession>
<protein>
    <submittedName>
        <fullName evidence="2">Uncharacterized protein</fullName>
    </submittedName>
</protein>
<proteinExistence type="predicted"/>
<feature type="compositionally biased region" description="Basic and acidic residues" evidence="1">
    <location>
        <begin position="129"/>
        <end position="144"/>
    </location>
</feature>
<evidence type="ECO:0000313" key="2">
    <source>
        <dbReference type="EMBL" id="KAK7368547.1"/>
    </source>
</evidence>
<organism evidence="2 3">
    <name type="scientific">Phaseolus coccineus</name>
    <name type="common">Scarlet runner bean</name>
    <name type="synonym">Phaseolus multiflorus</name>
    <dbReference type="NCBI Taxonomy" id="3886"/>
    <lineage>
        <taxon>Eukaryota</taxon>
        <taxon>Viridiplantae</taxon>
        <taxon>Streptophyta</taxon>
        <taxon>Embryophyta</taxon>
        <taxon>Tracheophyta</taxon>
        <taxon>Spermatophyta</taxon>
        <taxon>Magnoliopsida</taxon>
        <taxon>eudicotyledons</taxon>
        <taxon>Gunneridae</taxon>
        <taxon>Pentapetalae</taxon>
        <taxon>rosids</taxon>
        <taxon>fabids</taxon>
        <taxon>Fabales</taxon>
        <taxon>Fabaceae</taxon>
        <taxon>Papilionoideae</taxon>
        <taxon>50 kb inversion clade</taxon>
        <taxon>NPAAA clade</taxon>
        <taxon>indigoferoid/millettioid clade</taxon>
        <taxon>Phaseoleae</taxon>
        <taxon>Phaseolus</taxon>
    </lineage>
</organism>
<feature type="region of interest" description="Disordered" evidence="1">
    <location>
        <begin position="88"/>
        <end position="206"/>
    </location>
</feature>
<keyword evidence="3" id="KW-1185">Reference proteome</keyword>
<sequence length="206" mass="24120">MQFATSRVHHFISTVLVNMRPEKQPQNQQALQSVMEQPSILYAEFLFFTDRMQKFHKEVDLKIEDGEDIEEKLGNQDEEDLFYTNTVKSETPSSLSKRAHKQKARIKRPTLTRTAPNSTASQKKATQYTHKDCTEQHRFTKESHAIQSQRQHRTAPLHKRKPRNFPPKRNGNNQNEKHRSTKEKATQLHSKFAKREEAVQHLAHKG</sequence>